<name>A0AC61Y890_9FLAO</name>
<sequence>MGKRKKDKPIEFTSEQLAGWEEYRQALYIQKSKSDDLFEKAITFISSGALGLTLTFHDKIVPAVDAIYVIIIAIGWALLVATLFINLISHYQSSKSTDNSIDEIDNIIDYKITYSIFQEKLGKRNRSIDNLNKASIFLLGMGLLLIIIYVSINLHYGKTTQSKTTIETTKSATTQHEQSKSEEAIDTTTYIPVK</sequence>
<comment type="caution">
    <text evidence="1">The sequence shown here is derived from an EMBL/GenBank/DDBJ whole genome shotgun (WGS) entry which is preliminary data.</text>
</comment>
<organism evidence="1 2">
    <name type="scientific">Mesonia oceanica</name>
    <dbReference type="NCBI Taxonomy" id="2687242"/>
    <lineage>
        <taxon>Bacteria</taxon>
        <taxon>Pseudomonadati</taxon>
        <taxon>Bacteroidota</taxon>
        <taxon>Flavobacteriia</taxon>
        <taxon>Flavobacteriales</taxon>
        <taxon>Flavobacteriaceae</taxon>
        <taxon>Mesonia</taxon>
    </lineage>
</organism>
<evidence type="ECO:0000313" key="2">
    <source>
        <dbReference type="Proteomes" id="UP000356253"/>
    </source>
</evidence>
<proteinExistence type="predicted"/>
<dbReference type="Proteomes" id="UP000356253">
    <property type="component" value="Unassembled WGS sequence"/>
</dbReference>
<accession>A0AC61Y890</accession>
<protein>
    <submittedName>
        <fullName evidence="1">Uncharacterized protein</fullName>
    </submittedName>
</protein>
<keyword evidence="2" id="KW-1185">Reference proteome</keyword>
<dbReference type="EMBL" id="CABVMM010000004">
    <property type="protein sequence ID" value="VVV00128.1"/>
    <property type="molecule type" value="Genomic_DNA"/>
</dbReference>
<evidence type="ECO:0000313" key="1">
    <source>
        <dbReference type="EMBL" id="VVV00128.1"/>
    </source>
</evidence>
<reference evidence="1" key="1">
    <citation type="submission" date="2019-09" db="EMBL/GenBank/DDBJ databases">
        <authorList>
            <person name="Rodrigo-Torres L."/>
            <person name="Arahal R. D."/>
            <person name="Lucena T."/>
        </authorList>
    </citation>
    <scope>NUCLEOTIDE SEQUENCE</scope>
    <source>
        <strain evidence="1">ISS653</strain>
    </source>
</reference>
<gene>
    <name evidence="1" type="ORF">FVB9532_01393</name>
</gene>